<sequence length="237" mass="25242">MPRARSRRQSRKHRPAEHWGHLHPGQQGVPAVAGQGEQHDHRHGHRPVLPAAHRGHSAARPCAAAAGCEGPLHGPETGRAATALSADHGPSTNFAGAVVNTATARMLTDHSAKAATATDPVAPQRHQQRERTRPGQHQRDVPQPGAGVQAYSLTIDVTGLSRPPQAGTRRRGTSNCERELRGPPEHPAHPVGPRTGRRRRRRDGRGTPGPARPVRPPGNHGAVLTLGGDRGYAADHN</sequence>
<dbReference type="EMBL" id="PDJK01000002">
    <property type="protein sequence ID" value="PFG50250.1"/>
    <property type="molecule type" value="Genomic_DNA"/>
</dbReference>
<evidence type="ECO:0000256" key="1">
    <source>
        <dbReference type="SAM" id="MobiDB-lite"/>
    </source>
</evidence>
<evidence type="ECO:0000313" key="2">
    <source>
        <dbReference type="EMBL" id="PFG50250.1"/>
    </source>
</evidence>
<dbReference type="AlphaFoldDB" id="A0A2A9FIB6"/>
<feature type="region of interest" description="Disordered" evidence="1">
    <location>
        <begin position="109"/>
        <end position="237"/>
    </location>
</feature>
<name>A0A2A9FIB6_9PSEU</name>
<reference evidence="2 3" key="1">
    <citation type="submission" date="2017-10" db="EMBL/GenBank/DDBJ databases">
        <title>Sequencing the genomes of 1000 actinobacteria strains.</title>
        <authorList>
            <person name="Klenk H.-P."/>
        </authorList>
    </citation>
    <scope>NUCLEOTIDE SEQUENCE [LARGE SCALE GENOMIC DNA]</scope>
    <source>
        <strain evidence="2 3">DSM 46092</strain>
    </source>
</reference>
<protein>
    <submittedName>
        <fullName evidence="2">Uncharacterized protein</fullName>
    </submittedName>
</protein>
<keyword evidence="3" id="KW-1185">Reference proteome</keyword>
<organism evidence="2 3">
    <name type="scientific">Amycolatopsis sulphurea</name>
    <dbReference type="NCBI Taxonomy" id="76022"/>
    <lineage>
        <taxon>Bacteria</taxon>
        <taxon>Bacillati</taxon>
        <taxon>Actinomycetota</taxon>
        <taxon>Actinomycetes</taxon>
        <taxon>Pseudonocardiales</taxon>
        <taxon>Pseudonocardiaceae</taxon>
        <taxon>Amycolatopsis</taxon>
    </lineage>
</organism>
<feature type="compositionally biased region" description="Basic and acidic residues" evidence="1">
    <location>
        <begin position="176"/>
        <end position="188"/>
    </location>
</feature>
<accession>A0A2A9FIB6</accession>
<feature type="compositionally biased region" description="Basic residues" evidence="1">
    <location>
        <begin position="1"/>
        <end position="15"/>
    </location>
</feature>
<dbReference type="Proteomes" id="UP000243542">
    <property type="component" value="Unassembled WGS sequence"/>
</dbReference>
<feature type="region of interest" description="Disordered" evidence="1">
    <location>
        <begin position="1"/>
        <end position="46"/>
    </location>
</feature>
<comment type="caution">
    <text evidence="2">The sequence shown here is derived from an EMBL/GenBank/DDBJ whole genome shotgun (WGS) entry which is preliminary data.</text>
</comment>
<feature type="compositionally biased region" description="Low complexity" evidence="1">
    <location>
        <begin position="24"/>
        <end position="36"/>
    </location>
</feature>
<feature type="compositionally biased region" description="Basic and acidic residues" evidence="1">
    <location>
        <begin position="127"/>
        <end position="140"/>
    </location>
</feature>
<gene>
    <name evidence="2" type="ORF">ATK36_5464</name>
</gene>
<proteinExistence type="predicted"/>
<evidence type="ECO:0000313" key="3">
    <source>
        <dbReference type="Proteomes" id="UP000243542"/>
    </source>
</evidence>